<protein>
    <submittedName>
        <fullName evidence="1">Uncharacterized protein</fullName>
    </submittedName>
</protein>
<proteinExistence type="predicted"/>
<accession>X0RU99</accession>
<gene>
    <name evidence="1" type="ORF">S01H1_14479</name>
</gene>
<organism evidence="1">
    <name type="scientific">marine sediment metagenome</name>
    <dbReference type="NCBI Taxonomy" id="412755"/>
    <lineage>
        <taxon>unclassified sequences</taxon>
        <taxon>metagenomes</taxon>
        <taxon>ecological metagenomes</taxon>
    </lineage>
</organism>
<comment type="caution">
    <text evidence="1">The sequence shown here is derived from an EMBL/GenBank/DDBJ whole genome shotgun (WGS) entry which is preliminary data.</text>
</comment>
<name>X0RU99_9ZZZZ</name>
<evidence type="ECO:0000313" key="1">
    <source>
        <dbReference type="EMBL" id="GAF67327.1"/>
    </source>
</evidence>
<dbReference type="EMBL" id="BARS01007535">
    <property type="protein sequence ID" value="GAF67327.1"/>
    <property type="molecule type" value="Genomic_DNA"/>
</dbReference>
<sequence>MGKRSTKILALTIVASIAFSLSIALFIKAKPLPAWIIAEKIISEKLPEKYVEINEEDVSMFPQLAEAIQNADDARWVSPITGLATEISPSGPMLKMDHESGRTLLELLGGDYQNKIKTYNFTIRVNNNYYTLEMLFSNEPSKRA</sequence>
<reference evidence="1" key="1">
    <citation type="journal article" date="2014" name="Front. Microbiol.">
        <title>High frequency of phylogenetically diverse reductive dehalogenase-homologous genes in deep subseafloor sedimentary metagenomes.</title>
        <authorList>
            <person name="Kawai M."/>
            <person name="Futagami T."/>
            <person name="Toyoda A."/>
            <person name="Takaki Y."/>
            <person name="Nishi S."/>
            <person name="Hori S."/>
            <person name="Arai W."/>
            <person name="Tsubouchi T."/>
            <person name="Morono Y."/>
            <person name="Uchiyama I."/>
            <person name="Ito T."/>
            <person name="Fujiyama A."/>
            <person name="Inagaki F."/>
            <person name="Takami H."/>
        </authorList>
    </citation>
    <scope>NUCLEOTIDE SEQUENCE</scope>
    <source>
        <strain evidence="1">Expedition CK06-06</strain>
    </source>
</reference>
<dbReference type="AlphaFoldDB" id="X0RU99"/>